<accession>A0A0A7V1K6</accession>
<dbReference type="RefSeq" id="WP_048106755.1">
    <property type="nucleotide sequence ID" value="NZ_CP007026.1"/>
</dbReference>
<organism evidence="7 9">
    <name type="scientific">Candidatus Nitrosopelagicus brevis</name>
    <dbReference type="NCBI Taxonomy" id="1410606"/>
    <lineage>
        <taxon>Archaea</taxon>
        <taxon>Nitrososphaerota</taxon>
    </lineage>
</organism>
<evidence type="ECO:0000256" key="1">
    <source>
        <dbReference type="ARBA" id="ARBA00022714"/>
    </source>
</evidence>
<dbReference type="InterPro" id="IPR017941">
    <property type="entry name" value="Rieske_2Fe-2S"/>
</dbReference>
<dbReference type="PROSITE" id="PS51296">
    <property type="entry name" value="RIESKE"/>
    <property type="match status" value="1"/>
</dbReference>
<dbReference type="EMBL" id="CP007026">
    <property type="protein sequence ID" value="AJA92056.1"/>
    <property type="molecule type" value="Genomic_DNA"/>
</dbReference>
<evidence type="ECO:0000313" key="7">
    <source>
        <dbReference type="EMBL" id="AJA92056.1"/>
    </source>
</evidence>
<feature type="domain" description="Rieske" evidence="6">
    <location>
        <begin position="5"/>
        <end position="100"/>
    </location>
</feature>
<dbReference type="GeneID" id="24816341"/>
<dbReference type="PANTHER" id="PTHR21496">
    <property type="entry name" value="FERREDOXIN-RELATED"/>
    <property type="match status" value="1"/>
</dbReference>
<keyword evidence="1" id="KW-0001">2Fe-2S</keyword>
<evidence type="ECO:0000256" key="5">
    <source>
        <dbReference type="ARBA" id="ARBA00034078"/>
    </source>
</evidence>
<sequence>MTDWIKACSTDNLGQGEMFSFDHNEKKLLLTNMNGKIFATDRTCTHADADLSTGFLTENGLTCPLHLSVFNMDDGKPQNPPAENSLQTYRTKIQDNNILIEV</sequence>
<dbReference type="Pfam" id="PF00355">
    <property type="entry name" value="Rieske"/>
    <property type="match status" value="1"/>
</dbReference>
<reference evidence="10" key="2">
    <citation type="submission" date="2016-05" db="EMBL/GenBank/DDBJ databases">
        <authorList>
            <person name="Dupont C."/>
            <person name="Santoro A."/>
        </authorList>
    </citation>
    <scope>NUCLEOTIDE SEQUENCE [LARGE SCALE GENOMIC DNA]</scope>
    <source>
        <strain evidence="10">U25</strain>
    </source>
</reference>
<dbReference type="EMBL" id="LXWN01000001">
    <property type="protein sequence ID" value="PTL88441.1"/>
    <property type="molecule type" value="Genomic_DNA"/>
</dbReference>
<dbReference type="KEGG" id="nbv:T478_0447"/>
<gene>
    <name evidence="8" type="ORF">A7X95_00045</name>
    <name evidence="7" type="ORF">T478_0447</name>
</gene>
<dbReference type="Gene3D" id="2.102.10.10">
    <property type="entry name" value="Rieske [2Fe-2S] iron-sulphur domain"/>
    <property type="match status" value="1"/>
</dbReference>
<dbReference type="PANTHER" id="PTHR21496:SF0">
    <property type="entry name" value="RIESKE DOMAIN-CONTAINING PROTEIN"/>
    <property type="match status" value="1"/>
</dbReference>
<dbReference type="HOGENOM" id="CLU_055690_5_2_2"/>
<keyword evidence="10" id="KW-1185">Reference proteome</keyword>
<evidence type="ECO:0000256" key="4">
    <source>
        <dbReference type="ARBA" id="ARBA00023014"/>
    </source>
</evidence>
<dbReference type="AlphaFoldDB" id="A0A0A7V1K6"/>
<dbReference type="InterPro" id="IPR036922">
    <property type="entry name" value="Rieske_2Fe-2S_sf"/>
</dbReference>
<proteinExistence type="predicted"/>
<evidence type="ECO:0000313" key="10">
    <source>
        <dbReference type="Proteomes" id="UP000241022"/>
    </source>
</evidence>
<dbReference type="GO" id="GO:0051537">
    <property type="term" value="F:2 iron, 2 sulfur cluster binding"/>
    <property type="evidence" value="ECO:0007669"/>
    <property type="project" value="UniProtKB-KW"/>
</dbReference>
<name>A0A0A7V1K6_9ARCH</name>
<reference evidence="8 10" key="4">
    <citation type="submission" date="2018-04" db="EMBL/GenBank/DDBJ databases">
        <title>Transcriptomics of ammonia oxidizing archaea.</title>
        <authorList>
            <person name="Carini P."/>
        </authorList>
    </citation>
    <scope>NUCLEOTIDE SEQUENCE [LARGE SCALE GENOMIC DNA]</scope>
    <source>
        <strain evidence="8 10">U25</strain>
    </source>
</reference>
<dbReference type="OrthoDB" id="6837at2157"/>
<dbReference type="Proteomes" id="UP000030944">
    <property type="component" value="Chromosome"/>
</dbReference>
<dbReference type="SUPFAM" id="SSF50022">
    <property type="entry name" value="ISP domain"/>
    <property type="match status" value="1"/>
</dbReference>
<reference evidence="8" key="3">
    <citation type="submission" date="2016-05" db="EMBL/GenBank/DDBJ databases">
        <authorList>
            <person name="Lavstsen T."/>
            <person name="Jespersen J.S."/>
        </authorList>
    </citation>
    <scope>NUCLEOTIDE SEQUENCE [LARGE SCALE GENOMIC DNA]</scope>
    <source>
        <strain evidence="8">U25</strain>
    </source>
</reference>
<dbReference type="STRING" id="1410606.T478_0447"/>
<keyword evidence="3" id="KW-0408">Iron</keyword>
<evidence type="ECO:0000256" key="2">
    <source>
        <dbReference type="ARBA" id="ARBA00022723"/>
    </source>
</evidence>
<comment type="cofactor">
    <cofactor evidence="5">
        <name>[2Fe-2S] cluster</name>
        <dbReference type="ChEBI" id="CHEBI:190135"/>
    </cofactor>
</comment>
<keyword evidence="2" id="KW-0479">Metal-binding</keyword>
<evidence type="ECO:0000313" key="8">
    <source>
        <dbReference type="EMBL" id="PTL88441.1"/>
    </source>
</evidence>
<evidence type="ECO:0000259" key="6">
    <source>
        <dbReference type="PROSITE" id="PS51296"/>
    </source>
</evidence>
<dbReference type="CDD" id="cd03528">
    <property type="entry name" value="Rieske_RO_ferredoxin"/>
    <property type="match status" value="1"/>
</dbReference>
<keyword evidence="4" id="KW-0411">Iron-sulfur</keyword>
<dbReference type="Proteomes" id="UP000241022">
    <property type="component" value="Unassembled WGS sequence"/>
</dbReference>
<reference evidence="7 9" key="1">
    <citation type="journal article" date="2015" name="Proc. Natl. Acad. Sci. U.S.A.">
        <title>Genomic and proteomic characterization of "Candidatus Nitrosopelagicus brevis": An ammonia-oxidizing archaeon from the open ocean.</title>
        <authorList>
            <person name="Santoro A.E."/>
            <person name="Dupont C.L."/>
            <person name="Richter R.A."/>
            <person name="Craig M.T."/>
            <person name="Carini P."/>
            <person name="McIlvin M.R."/>
            <person name="Yang Y."/>
            <person name="Orsi W.D."/>
            <person name="Moran D.M."/>
            <person name="Saito M.A."/>
        </authorList>
    </citation>
    <scope>NUCLEOTIDE SEQUENCE [LARGE SCALE GENOMIC DNA]</scope>
    <source>
        <strain evidence="7">CN25</strain>
        <strain evidence="9">V2</strain>
    </source>
</reference>
<protein>
    <submittedName>
        <fullName evidence="8">Non-heme iron oxygenase ferredoxin subunit</fullName>
    </submittedName>
    <submittedName>
        <fullName evidence="7">Rieske [2Fe-2S] domain protein</fullName>
    </submittedName>
</protein>
<evidence type="ECO:0000256" key="3">
    <source>
        <dbReference type="ARBA" id="ARBA00023004"/>
    </source>
</evidence>
<evidence type="ECO:0000313" key="9">
    <source>
        <dbReference type="Proteomes" id="UP000030944"/>
    </source>
</evidence>
<dbReference type="GO" id="GO:0046872">
    <property type="term" value="F:metal ion binding"/>
    <property type="evidence" value="ECO:0007669"/>
    <property type="project" value="UniProtKB-KW"/>
</dbReference>